<keyword evidence="2" id="KW-0175">Coiled coil</keyword>
<evidence type="ECO:0000256" key="1">
    <source>
        <dbReference type="ARBA" id="ARBA00022581"/>
    </source>
</evidence>
<sequence length="975" mass="113292">MNSKTLPKLNNKSRSLMKSMKPPIIPPMLLKNKEKLPPVPKNVISKMIENDINSNNNKVEQEIKPSEPNVKIPEPNIKPPEPNVKPPEPNIKLLEPKIKPSEPKLKPPEPKIKPSEPKINPPEPKIKPPEPKIKPPEPKIKQSEPKIKPPEPKFKPPEPKIKPSEPKIKPPEPKFKPPEPKIKPSEPKFKPPEPKIKPPQTKIKPPEPNIKPSEPNIKPSEPNIKPPEPNIKPIEPKIKPFDPKLKFSGSKINSVESTTKFTSKEANDVDLKENMSFDSVKEEYPKNILSKNKFHEKKNIFDKVRNISLISKNVESSNPYEIIEKGRLYSDKKEKTKHSTSTVTEKGTIIKKEISLLDNEMTKNILNNSKEIQQKSLKNGNFNIVDISTQGKGSTFKISTNLHNKVEQTEVYINSVTKKNIMIGIPNEAKKIGPLSTFKESKLIRNTHYINAFSRFDGNYIGKVTGPPTPISNLDKTPQNHNEKKDFQNEFQINNFSNNLSPFSDYSCMMNFPLYNFNSNLKNSGIANPPFCFYPGMCIPLYPYDPLYYQNIFMNNLNESEEKNRKEEINNDNKRIKKKNKKIKKKNVDNTMVASGHLKPLQFRNGAEWSSEDEKYLNADIYFEEEKKINRENKNKSRSKYIGNSQWYEIEHKLNNSRGVIEDEDEDEEEDEDKDEEEEEEEEDEDEDEYNNENEDYNKEENKKYYKELKKKKKCKSTKKNIEDMDNFNFDNLYKNYKIEYLKEKLKWANEYLKKKKKNEELSNSNSITYNPLRKKHIERLDDIAHLFLPKNKKYQNLFDLAMNISKISNDDKNDIINILLSCRELEKLIEEQHCILDMLDNDLKEVNASLKLPSNWDNFENFELLQENILNSEENGLSLNNTPLFIKGKVSLIPKNLETFFEETEQSDKKEGYNTMTNMHTEKNTLTKMNTEKNTITNMNIEKNTITNTKFSPKLIKSKVKAKIPLLLKNTQKS</sequence>
<accession>A0A1J1GLU1</accession>
<evidence type="ECO:0000256" key="2">
    <source>
        <dbReference type="SAM" id="Coils"/>
    </source>
</evidence>
<organism evidence="4 5">
    <name type="scientific">Plasmodium gallinaceum</name>
    <dbReference type="NCBI Taxonomy" id="5849"/>
    <lineage>
        <taxon>Eukaryota</taxon>
        <taxon>Sar</taxon>
        <taxon>Alveolata</taxon>
        <taxon>Apicomplexa</taxon>
        <taxon>Aconoidasida</taxon>
        <taxon>Haemosporida</taxon>
        <taxon>Plasmodiidae</taxon>
        <taxon>Plasmodium</taxon>
        <taxon>Plasmodium (Haemamoeba)</taxon>
    </lineage>
</organism>
<dbReference type="OMA" id="SNCEDEF"/>
<protein>
    <submittedName>
        <fullName evidence="4">Uncharacterized protein</fullName>
    </submittedName>
</protein>
<feature type="region of interest" description="Disordered" evidence="3">
    <location>
        <begin position="1"/>
        <end position="36"/>
    </location>
</feature>
<feature type="region of interest" description="Disordered" evidence="3">
    <location>
        <begin position="654"/>
        <end position="700"/>
    </location>
</feature>
<dbReference type="SUPFAM" id="SSF57997">
    <property type="entry name" value="Tropomyosin"/>
    <property type="match status" value="1"/>
</dbReference>
<keyword evidence="1" id="KW-0945">Host-virus interaction</keyword>
<dbReference type="Proteomes" id="UP000220797">
    <property type="component" value="Unassembled WGS sequence"/>
</dbReference>
<keyword evidence="5" id="KW-1185">Reference proteome</keyword>
<proteinExistence type="predicted"/>
<dbReference type="OrthoDB" id="366327at2759"/>
<evidence type="ECO:0000313" key="4">
    <source>
        <dbReference type="EMBL" id="CRG93400.1"/>
    </source>
</evidence>
<evidence type="ECO:0000256" key="3">
    <source>
        <dbReference type="SAM" id="MobiDB-lite"/>
    </source>
</evidence>
<feature type="compositionally biased region" description="Low complexity" evidence="3">
    <location>
        <begin position="16"/>
        <end position="30"/>
    </location>
</feature>
<feature type="compositionally biased region" description="Acidic residues" evidence="3">
    <location>
        <begin position="662"/>
        <end position="695"/>
    </location>
</feature>
<feature type="coiled-coil region" evidence="2">
    <location>
        <begin position="557"/>
        <end position="586"/>
    </location>
</feature>
<feature type="region of interest" description="Disordered" evidence="3">
    <location>
        <begin position="52"/>
        <end position="238"/>
    </location>
</feature>
<dbReference type="VEuPathDB" id="PlasmoDB:PGAL8A_00110500"/>
<name>A0A1J1GLU1_PLAGA</name>
<gene>
    <name evidence="4" type="ORF">PGAL8A_00110500</name>
</gene>
<dbReference type="PANTHER" id="PTHR13037">
    <property type="entry name" value="FORMIN"/>
    <property type="match status" value="1"/>
</dbReference>
<comment type="caution">
    <text evidence="4">The sequence shown here is derived from an EMBL/GenBank/DDBJ whole genome shotgun (WGS) entry which is preliminary data.</text>
</comment>
<feature type="compositionally biased region" description="Basic and acidic residues" evidence="3">
    <location>
        <begin position="124"/>
        <end position="196"/>
    </location>
</feature>
<feature type="compositionally biased region" description="Pro residues" evidence="3">
    <location>
        <begin position="76"/>
        <end position="89"/>
    </location>
</feature>
<dbReference type="EMBL" id="CVMV01000016">
    <property type="protein sequence ID" value="CRG93400.1"/>
    <property type="molecule type" value="Genomic_DNA"/>
</dbReference>
<feature type="compositionally biased region" description="Polar residues" evidence="3">
    <location>
        <begin position="1"/>
        <end position="14"/>
    </location>
</feature>
<dbReference type="AlphaFoldDB" id="A0A1J1GLU1"/>
<dbReference type="RefSeq" id="XP_028526222.1">
    <property type="nucleotide sequence ID" value="XM_028673821.1"/>
</dbReference>
<feature type="compositionally biased region" description="Basic and acidic residues" evidence="3">
    <location>
        <begin position="94"/>
        <end position="116"/>
    </location>
</feature>
<dbReference type="GeneID" id="39729631"/>
<evidence type="ECO:0000313" key="5">
    <source>
        <dbReference type="Proteomes" id="UP000220797"/>
    </source>
</evidence>
<reference evidence="4" key="1">
    <citation type="submission" date="2015-04" db="EMBL/GenBank/DDBJ databases">
        <authorList>
            <consortium name="Pathogen Informatics"/>
        </authorList>
    </citation>
    <scope>NUCLEOTIDE SEQUENCE [LARGE SCALE GENOMIC DNA]</scope>
    <source>
        <strain evidence="4">8A</strain>
    </source>
</reference>
<dbReference type="PRINTS" id="PR01217">
    <property type="entry name" value="PRICHEXTENSN"/>
</dbReference>
<dbReference type="PANTHER" id="PTHR13037:SF24">
    <property type="entry name" value="POLYCOMB PROTEIN PCL-RELATED"/>
    <property type="match status" value="1"/>
</dbReference>